<evidence type="ECO:0000259" key="1">
    <source>
        <dbReference type="Pfam" id="PF13473"/>
    </source>
</evidence>
<sequence>MAELIVSRRTVLLTGLAGVGAMALSACGSDPDESSDDAPADVAVDGTVSIAPDGTQEVTVLVRDDYDFYPAAFTVTTGRVRLSLISEAKELTHNFRFTPGVGPAEIAEEIPILAPGESDTMEFPVDQLGDYQFECSFHVALGQIGTMTVTSA</sequence>
<keyword evidence="3" id="KW-1185">Reference proteome</keyword>
<organism evidence="2 3">
    <name type="scientific">Blastococcus aggregatus</name>
    <dbReference type="NCBI Taxonomy" id="38502"/>
    <lineage>
        <taxon>Bacteria</taxon>
        <taxon>Bacillati</taxon>
        <taxon>Actinomycetota</taxon>
        <taxon>Actinomycetes</taxon>
        <taxon>Geodermatophilales</taxon>
        <taxon>Geodermatophilaceae</taxon>
        <taxon>Blastococcus</taxon>
    </lineage>
</organism>
<evidence type="ECO:0000313" key="2">
    <source>
        <dbReference type="EMBL" id="SOC50025.1"/>
    </source>
</evidence>
<evidence type="ECO:0000313" key="3">
    <source>
        <dbReference type="Proteomes" id="UP000219435"/>
    </source>
</evidence>
<accession>A0A285V7C4</accession>
<reference evidence="3" key="1">
    <citation type="submission" date="2017-08" db="EMBL/GenBank/DDBJ databases">
        <authorList>
            <person name="Varghese N."/>
            <person name="Submissions S."/>
        </authorList>
    </citation>
    <scope>NUCLEOTIDE SEQUENCE [LARGE SCALE GENOMIC DNA]</scope>
    <source>
        <strain evidence="3">DSM 4725</strain>
    </source>
</reference>
<dbReference type="PROSITE" id="PS51318">
    <property type="entry name" value="TAT"/>
    <property type="match status" value="1"/>
</dbReference>
<proteinExistence type="predicted"/>
<dbReference type="InterPro" id="IPR028096">
    <property type="entry name" value="EfeO_Cupredoxin"/>
</dbReference>
<dbReference type="Pfam" id="PF13473">
    <property type="entry name" value="Cupredoxin_1"/>
    <property type="match status" value="1"/>
</dbReference>
<protein>
    <submittedName>
        <fullName evidence="2">Cupredoxin-like domain-containing protein</fullName>
    </submittedName>
</protein>
<dbReference type="Gene3D" id="2.60.40.420">
    <property type="entry name" value="Cupredoxins - blue copper proteins"/>
    <property type="match status" value="1"/>
</dbReference>
<dbReference type="OrthoDB" id="5189991at2"/>
<name>A0A285V7C4_9ACTN</name>
<dbReference type="InterPro" id="IPR008972">
    <property type="entry name" value="Cupredoxin"/>
</dbReference>
<gene>
    <name evidence="2" type="ORF">SAMN05660748_2762</name>
</gene>
<feature type="domain" description="EfeO-type cupredoxin-like" evidence="1">
    <location>
        <begin position="53"/>
        <end position="148"/>
    </location>
</feature>
<dbReference type="InterPro" id="IPR006311">
    <property type="entry name" value="TAT_signal"/>
</dbReference>
<dbReference type="AlphaFoldDB" id="A0A285V7C4"/>
<dbReference type="EMBL" id="OBQI01000004">
    <property type="protein sequence ID" value="SOC50025.1"/>
    <property type="molecule type" value="Genomic_DNA"/>
</dbReference>
<dbReference type="Proteomes" id="UP000219435">
    <property type="component" value="Unassembled WGS sequence"/>
</dbReference>
<dbReference type="SUPFAM" id="SSF49503">
    <property type="entry name" value="Cupredoxins"/>
    <property type="match status" value="1"/>
</dbReference>